<gene>
    <name evidence="2" type="ORF">PTTT1_LOCUS7223</name>
</gene>
<dbReference type="EMBL" id="OU594951">
    <property type="protein sequence ID" value="CAG9278531.1"/>
    <property type="molecule type" value="Genomic_DNA"/>
</dbReference>
<dbReference type="AlphaFoldDB" id="A0A8J9T6H8"/>
<evidence type="ECO:0000313" key="2">
    <source>
        <dbReference type="EMBL" id="CAG9278531.1"/>
    </source>
</evidence>
<protein>
    <submittedName>
        <fullName evidence="2">Uncharacterized protein</fullName>
    </submittedName>
</protein>
<reference evidence="2" key="1">
    <citation type="submission" date="2022-02" db="EMBL/GenBank/DDBJ databases">
        <authorList>
            <person name="Giguere J D."/>
        </authorList>
    </citation>
    <scope>NUCLEOTIDE SEQUENCE</scope>
    <source>
        <strain evidence="2">CCAP 1055/1</strain>
    </source>
</reference>
<feature type="region of interest" description="Disordered" evidence="1">
    <location>
        <begin position="233"/>
        <end position="299"/>
    </location>
</feature>
<sequence>MMNQTSKCNANLSKKKERDTEEVACFLLSLKHNSDRSATVSPDPEQNQVEVIQTSNHKPPQFSFASLSDSSIGSKPYASSNFDDLIIDSNLVYPKDRDLVPDALFVAMAQMNPCTLTHADRVGCYKAREIGFVGMSCKFCGGQPGFGRFFPASIRSLAQTTTSQTIMKHIAGKCRFCPPQVRNTVLDLQREQALRESMSSGRPRYGSRKIFFQRVWARLHDVKDAIDEDNKTIATADESASNSTPSGTDDISLSSISFGEEDGGISAGLLRQKRPRFGMLPTQENKRAKYGEEASLQRL</sequence>
<dbReference type="Proteomes" id="UP000836788">
    <property type="component" value="Chromosome 10"/>
</dbReference>
<evidence type="ECO:0000256" key="1">
    <source>
        <dbReference type="SAM" id="MobiDB-lite"/>
    </source>
</evidence>
<name>A0A8J9T6H8_PHATR</name>
<feature type="compositionally biased region" description="Polar residues" evidence="1">
    <location>
        <begin position="238"/>
        <end position="257"/>
    </location>
</feature>
<organism evidence="2">
    <name type="scientific">Phaeodactylum tricornutum</name>
    <name type="common">Diatom</name>
    <dbReference type="NCBI Taxonomy" id="2850"/>
    <lineage>
        <taxon>Eukaryota</taxon>
        <taxon>Sar</taxon>
        <taxon>Stramenopiles</taxon>
        <taxon>Ochrophyta</taxon>
        <taxon>Bacillariophyta</taxon>
        <taxon>Bacillariophyceae</taxon>
        <taxon>Bacillariophycidae</taxon>
        <taxon>Naviculales</taxon>
        <taxon>Phaeodactylaceae</taxon>
        <taxon>Phaeodactylum</taxon>
    </lineage>
</organism>
<accession>A0A8J9T6H8</accession>
<proteinExistence type="predicted"/>